<dbReference type="Pfam" id="PF00254">
    <property type="entry name" value="FKBP_C"/>
    <property type="match status" value="1"/>
</dbReference>
<feature type="chain" id="PRO_5046836167" description="Peptidyl-prolyl cis-trans isomerase" evidence="7">
    <location>
        <begin position="20"/>
        <end position="305"/>
    </location>
</feature>
<feature type="domain" description="PPIase FKBP-type" evidence="8">
    <location>
        <begin position="222"/>
        <end position="305"/>
    </location>
</feature>
<keyword evidence="3 5" id="KW-0697">Rotamase</keyword>
<feature type="signal peptide" evidence="7">
    <location>
        <begin position="1"/>
        <end position="19"/>
    </location>
</feature>
<dbReference type="InterPro" id="IPR001179">
    <property type="entry name" value="PPIase_FKBP_dom"/>
</dbReference>
<dbReference type="PANTHER" id="PTHR43811">
    <property type="entry name" value="FKBP-TYPE PEPTIDYL-PROLYL CIS-TRANS ISOMERASE FKPA"/>
    <property type="match status" value="1"/>
</dbReference>
<evidence type="ECO:0000256" key="3">
    <source>
        <dbReference type="ARBA" id="ARBA00023110"/>
    </source>
</evidence>
<comment type="similarity">
    <text evidence="2 6">Belongs to the FKBP-type PPIase family.</text>
</comment>
<accession>A0ABX1JKD0</accession>
<evidence type="ECO:0000256" key="1">
    <source>
        <dbReference type="ARBA" id="ARBA00000971"/>
    </source>
</evidence>
<name>A0ABX1JKD0_9MICC</name>
<dbReference type="PANTHER" id="PTHR43811:SF19">
    <property type="entry name" value="39 KDA FK506-BINDING NUCLEAR PROTEIN"/>
    <property type="match status" value="1"/>
</dbReference>
<sequence>MRKLLAILLPCALLLSACGGSEGGSSEGATSLDAVTVTQAGAGKAPKVEFATPLELPETTAKVIKEGEGEGAKDGQWIRYRMSGFDATTGTQSNETYTAAGAQTLPVDESLKAGDPDLYNALKGVKAGSEVAYYYKPAASGTASEPAQHPQLVVLTVEDVKDKAVKADAAEVAALDKAGKLPEISFDSKGVPSVKLPEGHQAPEDLVVQVLKEGTGKTATAKSTVKANYAGWNWGKGTEFDSSFARGEAAEFPLTGVIEGWTKGLAGLKEGSKVMLSIPAEMAYASGQGDAIGDLVFYVELTDVK</sequence>
<proteinExistence type="inferred from homology"/>
<dbReference type="Proteomes" id="UP000523795">
    <property type="component" value="Unassembled WGS sequence"/>
</dbReference>
<dbReference type="EMBL" id="JAAZSR010000013">
    <property type="protein sequence ID" value="NKX49349.1"/>
    <property type="molecule type" value="Genomic_DNA"/>
</dbReference>
<evidence type="ECO:0000256" key="5">
    <source>
        <dbReference type="PROSITE-ProRule" id="PRU00277"/>
    </source>
</evidence>
<comment type="catalytic activity">
    <reaction evidence="1 5 6">
        <text>[protein]-peptidylproline (omega=180) = [protein]-peptidylproline (omega=0)</text>
        <dbReference type="Rhea" id="RHEA:16237"/>
        <dbReference type="Rhea" id="RHEA-COMP:10747"/>
        <dbReference type="Rhea" id="RHEA-COMP:10748"/>
        <dbReference type="ChEBI" id="CHEBI:83833"/>
        <dbReference type="ChEBI" id="CHEBI:83834"/>
        <dbReference type="EC" id="5.2.1.8"/>
    </reaction>
</comment>
<protein>
    <recommendedName>
        <fullName evidence="6">Peptidyl-prolyl cis-trans isomerase</fullName>
        <ecNumber evidence="6">5.2.1.8</ecNumber>
    </recommendedName>
</protein>
<evidence type="ECO:0000256" key="7">
    <source>
        <dbReference type="SAM" id="SignalP"/>
    </source>
</evidence>
<dbReference type="PROSITE" id="PS51257">
    <property type="entry name" value="PROKAR_LIPOPROTEIN"/>
    <property type="match status" value="1"/>
</dbReference>
<dbReference type="Gene3D" id="3.10.50.40">
    <property type="match status" value="1"/>
</dbReference>
<gene>
    <name evidence="9" type="ORF">HER39_01880</name>
</gene>
<keyword evidence="10" id="KW-1185">Reference proteome</keyword>
<comment type="caution">
    <text evidence="9">The sequence shown here is derived from an EMBL/GenBank/DDBJ whole genome shotgun (WGS) entry which is preliminary data.</text>
</comment>
<reference evidence="9 10" key="1">
    <citation type="submission" date="2020-04" db="EMBL/GenBank/DDBJ databases">
        <authorList>
            <person name="Liu S."/>
        </authorList>
    </citation>
    <scope>NUCLEOTIDE SEQUENCE [LARGE SCALE GENOMIC DNA]</scope>
    <source>
        <strain evidence="9 10">CGMCC 1.15091</strain>
    </source>
</reference>
<evidence type="ECO:0000256" key="4">
    <source>
        <dbReference type="ARBA" id="ARBA00023235"/>
    </source>
</evidence>
<dbReference type="GO" id="GO:0016853">
    <property type="term" value="F:isomerase activity"/>
    <property type="evidence" value="ECO:0007669"/>
    <property type="project" value="UniProtKB-KW"/>
</dbReference>
<evidence type="ECO:0000256" key="2">
    <source>
        <dbReference type="ARBA" id="ARBA00006577"/>
    </source>
</evidence>
<dbReference type="PROSITE" id="PS50059">
    <property type="entry name" value="FKBP_PPIASE"/>
    <property type="match status" value="1"/>
</dbReference>
<evidence type="ECO:0000313" key="10">
    <source>
        <dbReference type="Proteomes" id="UP000523795"/>
    </source>
</evidence>
<dbReference type="SUPFAM" id="SSF54534">
    <property type="entry name" value="FKBP-like"/>
    <property type="match status" value="1"/>
</dbReference>
<evidence type="ECO:0000256" key="6">
    <source>
        <dbReference type="RuleBase" id="RU003915"/>
    </source>
</evidence>
<dbReference type="InterPro" id="IPR046357">
    <property type="entry name" value="PPIase_dom_sf"/>
</dbReference>
<evidence type="ECO:0000313" key="9">
    <source>
        <dbReference type="EMBL" id="NKX49349.1"/>
    </source>
</evidence>
<keyword evidence="4 5" id="KW-0413">Isomerase</keyword>
<dbReference type="EC" id="5.2.1.8" evidence="6"/>
<keyword evidence="7" id="KW-0732">Signal</keyword>
<organism evidence="9 10">
    <name type="scientific">Arthrobacter deserti</name>
    <dbReference type="NCBI Taxonomy" id="1742687"/>
    <lineage>
        <taxon>Bacteria</taxon>
        <taxon>Bacillati</taxon>
        <taxon>Actinomycetota</taxon>
        <taxon>Actinomycetes</taxon>
        <taxon>Micrococcales</taxon>
        <taxon>Micrococcaceae</taxon>
        <taxon>Arthrobacter</taxon>
    </lineage>
</organism>
<evidence type="ECO:0000259" key="8">
    <source>
        <dbReference type="PROSITE" id="PS50059"/>
    </source>
</evidence>